<dbReference type="STRING" id="688867.SAMN05660236_5092"/>
<dbReference type="Proteomes" id="UP000190961">
    <property type="component" value="Unassembled WGS sequence"/>
</dbReference>
<organism evidence="1 2">
    <name type="scientific">Ohtaekwangia koreensis</name>
    <dbReference type="NCBI Taxonomy" id="688867"/>
    <lineage>
        <taxon>Bacteria</taxon>
        <taxon>Pseudomonadati</taxon>
        <taxon>Bacteroidota</taxon>
        <taxon>Cytophagia</taxon>
        <taxon>Cytophagales</taxon>
        <taxon>Fulvivirgaceae</taxon>
        <taxon>Ohtaekwangia</taxon>
    </lineage>
</organism>
<dbReference type="OrthoDB" id="922982at2"/>
<sequence length="294" mass="33215">MKSENKNIFYTKAASSSMKKALIYSLLLITVTACDEAVVLDLDETTPKIVIEGQVTDHTGYQFVKVSKSSGFYTTGKTPRITDATIVVEDDLGNRFDFVHNPRNHADSVGYYLPQVPFVGAIDRTYTLTVIAEGQTYTATDKLNSITTIDKLEYRIDEDEREDPEDPGRFYEVLLFVKEPKETRDYYLFKTYRNDSLTYNTETDVYYADDELVGESIDGFPLPIFYNNNDLARAEVYSLSREAFIFYRDLDKLLNNDGGMFTQPPADPRTNLSNGALGLFQASAVVSSEIRVGE</sequence>
<dbReference type="InterPro" id="IPR025345">
    <property type="entry name" value="DUF4249"/>
</dbReference>
<accession>A0A1T5MDD2</accession>
<dbReference type="AlphaFoldDB" id="A0A1T5MDD2"/>
<gene>
    <name evidence="1" type="ORF">SAMN05660236_5092</name>
</gene>
<evidence type="ECO:0000313" key="1">
    <source>
        <dbReference type="EMBL" id="SKC86222.1"/>
    </source>
</evidence>
<dbReference type="Pfam" id="PF14054">
    <property type="entry name" value="DUF4249"/>
    <property type="match status" value="1"/>
</dbReference>
<proteinExistence type="predicted"/>
<reference evidence="1 2" key="1">
    <citation type="submission" date="2017-02" db="EMBL/GenBank/DDBJ databases">
        <authorList>
            <person name="Peterson S.W."/>
        </authorList>
    </citation>
    <scope>NUCLEOTIDE SEQUENCE [LARGE SCALE GENOMIC DNA]</scope>
    <source>
        <strain evidence="1 2">DSM 25262</strain>
    </source>
</reference>
<evidence type="ECO:0008006" key="3">
    <source>
        <dbReference type="Google" id="ProtNLM"/>
    </source>
</evidence>
<evidence type="ECO:0000313" key="2">
    <source>
        <dbReference type="Proteomes" id="UP000190961"/>
    </source>
</evidence>
<keyword evidence="2" id="KW-1185">Reference proteome</keyword>
<dbReference type="RefSeq" id="WP_079689590.1">
    <property type="nucleotide sequence ID" value="NZ_FUZU01000004.1"/>
</dbReference>
<protein>
    <recommendedName>
        <fullName evidence="3">DUF4249 domain-containing protein</fullName>
    </recommendedName>
</protein>
<dbReference type="PROSITE" id="PS51257">
    <property type="entry name" value="PROKAR_LIPOPROTEIN"/>
    <property type="match status" value="1"/>
</dbReference>
<name>A0A1T5MDD2_9BACT</name>
<dbReference type="EMBL" id="FUZU01000004">
    <property type="protein sequence ID" value="SKC86222.1"/>
    <property type="molecule type" value="Genomic_DNA"/>
</dbReference>